<dbReference type="SUPFAM" id="SSF81383">
    <property type="entry name" value="F-box domain"/>
    <property type="match status" value="2"/>
</dbReference>
<dbReference type="Gene3D" id="3.80.10.10">
    <property type="entry name" value="Ribonuclease Inhibitor"/>
    <property type="match status" value="3"/>
</dbReference>
<reference evidence="4" key="2">
    <citation type="submission" date="2013-12" db="EMBL/GenBank/DDBJ databases">
        <authorList>
            <person name="Yu Y."/>
            <person name="Lee S."/>
            <person name="de Baynast K."/>
            <person name="Wissotski M."/>
            <person name="Liu L."/>
            <person name="Talag J."/>
            <person name="Goicoechea J."/>
            <person name="Angelova A."/>
            <person name="Jetty R."/>
            <person name="Kudrna D."/>
            <person name="Golser W."/>
            <person name="Rivera L."/>
            <person name="Zhang J."/>
            <person name="Wing R."/>
        </authorList>
    </citation>
    <scope>NUCLEOTIDE SEQUENCE</scope>
</reference>
<dbReference type="PANTHER" id="PTHR34145:SF68">
    <property type="entry name" value="FBD DOMAIN-CONTAINING PROTEIN"/>
    <property type="match status" value="1"/>
</dbReference>
<evidence type="ECO:0000313" key="3">
    <source>
        <dbReference type="EnsemblPlants" id="LPERR02G15540.4"/>
    </source>
</evidence>
<dbReference type="Gramene" id="LPERR02G15540.4">
    <property type="protein sequence ID" value="LPERR02G15540.4"/>
    <property type="gene ID" value="LPERR02G15540"/>
</dbReference>
<evidence type="ECO:0000259" key="2">
    <source>
        <dbReference type="SMART" id="SM00256"/>
    </source>
</evidence>
<dbReference type="SUPFAM" id="SSF52047">
    <property type="entry name" value="RNI-like"/>
    <property type="match status" value="2"/>
</dbReference>
<dbReference type="EnsemblPlants" id="LPERR02G15540.4">
    <property type="protein sequence ID" value="LPERR02G15540.4"/>
    <property type="gene ID" value="LPERR02G15540"/>
</dbReference>
<protein>
    <recommendedName>
        <fullName evidence="2">F-box domain-containing protein</fullName>
    </recommendedName>
</protein>
<dbReference type="STRING" id="77586.A0A0D9VGR3"/>
<dbReference type="InterPro" id="IPR032675">
    <property type="entry name" value="LRR_dom_sf"/>
</dbReference>
<keyword evidence="4" id="KW-1185">Reference proteome</keyword>
<sequence>MYNWAVLLGSWPTRSSRLFFPPDRSSRSVSLPSTDAPSSAGRAKRGRRSPKTAGAVTRRKAGERGELLNLFPGEMHRAKKAKVESTTYAVSPYRFSHLPPEIKVTILSKVNVVEAIRASILSSAWRNLWTTSPKILLCDMYHTFDPPETTARSKFITLVDLALLLHTASLDSFILACFRTYHDVFDRWMYMLSRKKPKSIRIKFYEGHNYKIPSSLFSISDLEYLHLKKCIISLPQKFEGFKRLTVLNLKYFSSTDKIKGNFQDFLLHAPNLCTVYVTPDKTEIQQSVVNAGNRKNFLNFVSLTSIQRLDVKRCIVALPREFEGFKRLLVMNLKYFSSTDSGINILISSCPWLHTLRLIYFEGISCLRIHAQALKNLEVEGNFEDFHLHAPYLSHLYLTFDKTEPQQSVAAVGDKKNYLKQAFGNQTNIEEITISGSFLTYLSKGCLLIEPPGVFGFLRKICIVKCLWNWTEVLGACSIFQNAPNFRELEIWGKTIWDQDQTKIEEPNMHYLVTVTIKGFAGLEYEVDLVGLLLRWSPSLEELKIFRVKDHNDDDDDEDEDEDDEDNECICKVLTKLLALLRASNKAKITAKLEPTSALTLDKFSRLPQEIKATILSKLNSLDAIRTSILSSAWRNVWTTLREIHLADQYLSWGSSETTMRSNFITLVDLALLFHNGPLVSFTIIGAKRYHDVFDRWMYMLSRKKPRSITIKFYSGHYYKNLSSLFSINGLEYLHLKRCIIGMPQDFEGFKLLTDLSLKYFSSTDSDINNLISSCPLLNTLCLKYFEGISCLSIQAQALQYLEVKGNFEDLHLHAPNLSNVYVTLDKIEAKQSVVVSGNRKNYLKQAFVSLTTVQRLVIKRCFIALPREFVSFKHLLVLNLKYFSSTDNDLNNLISSCPWLNTLRLIYFEGINCLRIQSEKLEVLEVEGIFGDLHLHAPNMTHVYLTLDETDPQQSVAVVEDRKNYLKQAFASQTSIKVLTISGSFLKYLSKGCLLKKLPGVFDCLKKICIEKCFWNWREVLGACLIFQNAPNFRELEIWSFLCPEDFRRKKMWDQDQMKIEEPTLQHLVTVTIKGFAGLEYEVALGRCLVQIYTADGAYVICDQNFTSNLEIRG</sequence>
<reference evidence="3" key="3">
    <citation type="submission" date="2015-04" db="UniProtKB">
        <authorList>
            <consortium name="EnsemblPlants"/>
        </authorList>
    </citation>
    <scope>IDENTIFICATION</scope>
</reference>
<dbReference type="Pfam" id="PF23622">
    <property type="entry name" value="LRR_At1g61320_AtMIF1"/>
    <property type="match status" value="2"/>
</dbReference>
<proteinExistence type="predicted"/>
<accession>A0A0D9VGR3</accession>
<dbReference type="SMART" id="SM00256">
    <property type="entry name" value="FBOX"/>
    <property type="match status" value="2"/>
</dbReference>
<reference evidence="3 4" key="1">
    <citation type="submission" date="2012-08" db="EMBL/GenBank/DDBJ databases">
        <title>Oryza genome evolution.</title>
        <authorList>
            <person name="Wing R.A."/>
        </authorList>
    </citation>
    <scope>NUCLEOTIDE SEQUENCE</scope>
</reference>
<dbReference type="Proteomes" id="UP000032180">
    <property type="component" value="Chromosome 2"/>
</dbReference>
<dbReference type="InterPro" id="IPR053772">
    <property type="entry name" value="At1g61320/At1g61330-like"/>
</dbReference>
<feature type="domain" description="F-box" evidence="2">
    <location>
        <begin position="98"/>
        <end position="138"/>
    </location>
</feature>
<dbReference type="PANTHER" id="PTHR34145">
    <property type="entry name" value="OS02G0105600 PROTEIN"/>
    <property type="match status" value="1"/>
</dbReference>
<evidence type="ECO:0000256" key="1">
    <source>
        <dbReference type="SAM" id="MobiDB-lite"/>
    </source>
</evidence>
<dbReference type="AlphaFoldDB" id="A0A0D9VGR3"/>
<dbReference type="Pfam" id="PF00646">
    <property type="entry name" value="F-box"/>
    <property type="match status" value="2"/>
</dbReference>
<name>A0A0D9VGR3_9ORYZ</name>
<feature type="region of interest" description="Disordered" evidence="1">
    <location>
        <begin position="22"/>
        <end position="59"/>
    </location>
</feature>
<dbReference type="InterPro" id="IPR001810">
    <property type="entry name" value="F-box_dom"/>
</dbReference>
<organism evidence="3 4">
    <name type="scientific">Leersia perrieri</name>
    <dbReference type="NCBI Taxonomy" id="77586"/>
    <lineage>
        <taxon>Eukaryota</taxon>
        <taxon>Viridiplantae</taxon>
        <taxon>Streptophyta</taxon>
        <taxon>Embryophyta</taxon>
        <taxon>Tracheophyta</taxon>
        <taxon>Spermatophyta</taxon>
        <taxon>Magnoliopsida</taxon>
        <taxon>Liliopsida</taxon>
        <taxon>Poales</taxon>
        <taxon>Poaceae</taxon>
        <taxon>BOP clade</taxon>
        <taxon>Oryzoideae</taxon>
        <taxon>Oryzeae</taxon>
        <taxon>Oryzinae</taxon>
        <taxon>Leersia</taxon>
    </lineage>
</organism>
<dbReference type="InterPro" id="IPR055357">
    <property type="entry name" value="LRR_At1g61320_AtMIF1"/>
</dbReference>
<dbReference type="InterPro" id="IPR055411">
    <property type="entry name" value="LRR_FXL15/At3g58940/PEG3-like"/>
</dbReference>
<dbReference type="Pfam" id="PF24758">
    <property type="entry name" value="LRR_At5g56370"/>
    <property type="match status" value="1"/>
</dbReference>
<dbReference type="eggNOG" id="ENOG502SR5N">
    <property type="taxonomic scope" value="Eukaryota"/>
</dbReference>
<feature type="domain" description="F-box" evidence="2">
    <location>
        <begin position="607"/>
        <end position="647"/>
    </location>
</feature>
<evidence type="ECO:0000313" key="4">
    <source>
        <dbReference type="Proteomes" id="UP000032180"/>
    </source>
</evidence>
<dbReference type="InterPro" id="IPR036047">
    <property type="entry name" value="F-box-like_dom_sf"/>
</dbReference>